<dbReference type="KEGG" id="npe:Natpe_1767"/>
<feature type="transmembrane region" description="Helical" evidence="1">
    <location>
        <begin position="58"/>
        <end position="81"/>
    </location>
</feature>
<dbReference type="STRING" id="797303.Natpe_1767"/>
<sequence length="89" mass="9526">MSQQYDSDRVDDGTVSTSGFFRLDRLSAGMLGVAAILIAVAYAPLLTGVELMIAGQPWLLLSQPIVMVVLGTLFVAATYYVERRGGETA</sequence>
<dbReference type="HOGENOM" id="CLU_2447748_0_0_2"/>
<reference evidence="2" key="1">
    <citation type="submission" date="2012-02" db="EMBL/GenBank/DDBJ databases">
        <title>Complete sequence of chromosome of Natrinema pellirubrum DSM 15624.</title>
        <authorList>
            <consortium name="US DOE Joint Genome Institute"/>
            <person name="Lucas S."/>
            <person name="Han J."/>
            <person name="Lapidus A."/>
            <person name="Cheng J.-F."/>
            <person name="Goodwin L."/>
            <person name="Pitluck S."/>
            <person name="Peters L."/>
            <person name="Teshima H."/>
            <person name="Detter J.C."/>
            <person name="Han C."/>
            <person name="Tapia R."/>
            <person name="Land M."/>
            <person name="Hauser L."/>
            <person name="Kyrpides N."/>
            <person name="Ivanova N."/>
            <person name="Pagani I."/>
            <person name="Sproer C."/>
            <person name="Anderson I."/>
            <person name="Woyke T."/>
        </authorList>
    </citation>
    <scope>NUCLEOTIDE SEQUENCE</scope>
    <source>
        <strain evidence="2">DSM 15624</strain>
    </source>
</reference>
<evidence type="ECO:0000256" key="1">
    <source>
        <dbReference type="SAM" id="Phobius"/>
    </source>
</evidence>
<dbReference type="PATRIC" id="fig|797303.5.peg.2893"/>
<evidence type="ECO:0000313" key="3">
    <source>
        <dbReference type="EMBL" id="ELY73025.1"/>
    </source>
</evidence>
<dbReference type="RefSeq" id="WP_006182226.1">
    <property type="nucleotide sequence ID" value="NC_019962.1"/>
</dbReference>
<dbReference type="eggNOG" id="ENOG502N5UI">
    <property type="taxonomic scope" value="Archaea"/>
</dbReference>
<dbReference type="GeneID" id="14332508"/>
<dbReference type="AlphaFoldDB" id="L0JMQ0"/>
<proteinExistence type="predicted"/>
<keyword evidence="1" id="KW-0812">Transmembrane</keyword>
<dbReference type="EMBL" id="AOIE01000084">
    <property type="protein sequence ID" value="ELY73025.1"/>
    <property type="molecule type" value="Genomic_DNA"/>
</dbReference>
<dbReference type="EMBL" id="CP003372">
    <property type="protein sequence ID" value="AGB31656.1"/>
    <property type="molecule type" value="Genomic_DNA"/>
</dbReference>
<reference evidence="3 5" key="3">
    <citation type="journal article" date="2014" name="PLoS Genet.">
        <title>Phylogenetically driven sequencing of extremely halophilic archaea reveals strategies for static and dynamic osmo-response.</title>
        <authorList>
            <person name="Becker E.A."/>
            <person name="Seitzer P.M."/>
            <person name="Tritt A."/>
            <person name="Larsen D."/>
            <person name="Krusor M."/>
            <person name="Yao A.I."/>
            <person name="Wu D."/>
            <person name="Madern D."/>
            <person name="Eisen J.A."/>
            <person name="Darling A.E."/>
            <person name="Facciotti M.T."/>
        </authorList>
    </citation>
    <scope>NUCLEOTIDE SEQUENCE [LARGE SCALE GENOMIC DNA]</scope>
    <source>
        <strain evidence="3 5">DSM 15624</strain>
    </source>
</reference>
<gene>
    <name evidence="2" type="ordered locus">Natpe_1767</name>
    <name evidence="3" type="ORF">C488_14322</name>
</gene>
<evidence type="ECO:0000313" key="2">
    <source>
        <dbReference type="EMBL" id="AGB31656.1"/>
    </source>
</evidence>
<dbReference type="Proteomes" id="UP000011593">
    <property type="component" value="Unassembled WGS sequence"/>
</dbReference>
<reference evidence="4" key="2">
    <citation type="submission" date="2012-02" db="EMBL/GenBank/DDBJ databases">
        <title>Complete sequence of chromosome of Natrinema pellirubrum DSM 15624.</title>
        <authorList>
            <person name="Lucas S."/>
            <person name="Han J."/>
            <person name="Lapidus A."/>
            <person name="Cheng J.-F."/>
            <person name="Goodwin L."/>
            <person name="Pitluck S."/>
            <person name="Peters L."/>
            <person name="Teshima H."/>
            <person name="Detter J.C."/>
            <person name="Han C."/>
            <person name="Tapia R."/>
            <person name="Land M."/>
            <person name="Hauser L."/>
            <person name="Kyrpides N."/>
            <person name="Ivanova N."/>
            <person name="Pagani I."/>
            <person name="Sproer C."/>
            <person name="Anderson I."/>
            <person name="Woyke T."/>
        </authorList>
    </citation>
    <scope>NUCLEOTIDE SEQUENCE [LARGE SCALE GENOMIC DNA]</scope>
    <source>
        <strain evidence="4">DSM 15624 / JCM 10476 / NCIMB 786</strain>
    </source>
</reference>
<accession>L0JMQ0</accession>
<protein>
    <submittedName>
        <fullName evidence="2">Uncharacterized protein</fullName>
    </submittedName>
</protein>
<keyword evidence="5" id="KW-1185">Reference proteome</keyword>
<keyword evidence="1" id="KW-0472">Membrane</keyword>
<name>L0JMQ0_NATP1</name>
<evidence type="ECO:0000313" key="5">
    <source>
        <dbReference type="Proteomes" id="UP000011593"/>
    </source>
</evidence>
<dbReference type="OrthoDB" id="192622at2157"/>
<dbReference type="Proteomes" id="UP000010843">
    <property type="component" value="Chromosome"/>
</dbReference>
<feature type="transmembrane region" description="Helical" evidence="1">
    <location>
        <begin position="26"/>
        <end position="46"/>
    </location>
</feature>
<evidence type="ECO:0000313" key="4">
    <source>
        <dbReference type="Proteomes" id="UP000010843"/>
    </source>
</evidence>
<keyword evidence="1" id="KW-1133">Transmembrane helix</keyword>
<organism evidence="2 4">
    <name type="scientific">Natrinema pellirubrum (strain DSM 15624 / CIP 106293 / JCM 10476 / NCIMB 786 / 157)</name>
    <dbReference type="NCBI Taxonomy" id="797303"/>
    <lineage>
        <taxon>Archaea</taxon>
        <taxon>Methanobacteriati</taxon>
        <taxon>Methanobacteriota</taxon>
        <taxon>Stenosarchaea group</taxon>
        <taxon>Halobacteria</taxon>
        <taxon>Halobacteriales</taxon>
        <taxon>Natrialbaceae</taxon>
        <taxon>Natrinema</taxon>
    </lineage>
</organism>